<feature type="domain" description="ZF-HD dimerization-type" evidence="11">
    <location>
        <begin position="73"/>
        <end position="124"/>
    </location>
</feature>
<dbReference type="GO" id="GO:0005634">
    <property type="term" value="C:nucleus"/>
    <property type="evidence" value="ECO:0007669"/>
    <property type="project" value="UniProtKB-SubCell"/>
</dbReference>
<dbReference type="InterPro" id="IPR009057">
    <property type="entry name" value="Homeodomain-like_sf"/>
</dbReference>
<dbReference type="InterPro" id="IPR006455">
    <property type="entry name" value="Homeodomain_ZF_HD"/>
</dbReference>
<evidence type="ECO:0000256" key="2">
    <source>
        <dbReference type="ARBA" id="ARBA00022723"/>
    </source>
</evidence>
<dbReference type="PANTHER" id="PTHR31948:SF72">
    <property type="entry name" value="ZINC-FINGER HOMEODOMAIN PROTEIN 10"/>
    <property type="match status" value="1"/>
</dbReference>
<dbReference type="GO" id="GO:0050793">
    <property type="term" value="P:regulation of developmental process"/>
    <property type="evidence" value="ECO:0007669"/>
    <property type="project" value="TreeGrafter"/>
</dbReference>
<evidence type="ECO:0000256" key="6">
    <source>
        <dbReference type="ARBA" id="ARBA00023125"/>
    </source>
</evidence>
<evidence type="ECO:0000256" key="9">
    <source>
        <dbReference type="ARBA" id="ARBA00023242"/>
    </source>
</evidence>
<keyword evidence="5" id="KW-0805">Transcription regulation</keyword>
<keyword evidence="2" id="KW-0479">Metal-binding</keyword>
<dbReference type="PANTHER" id="PTHR31948">
    <property type="entry name" value="ZINC-FINGER HOMEODOMAIN PROTEIN 2"/>
    <property type="match status" value="1"/>
</dbReference>
<evidence type="ECO:0000256" key="1">
    <source>
        <dbReference type="ARBA" id="ARBA00004123"/>
    </source>
</evidence>
<evidence type="ECO:0000256" key="4">
    <source>
        <dbReference type="ARBA" id="ARBA00022833"/>
    </source>
</evidence>
<evidence type="ECO:0000256" key="7">
    <source>
        <dbReference type="ARBA" id="ARBA00023155"/>
    </source>
</evidence>
<organism evidence="12 13">
    <name type="scientific">Cicer arietinum</name>
    <name type="common">Chickpea</name>
    <name type="synonym">Garbanzo</name>
    <dbReference type="NCBI Taxonomy" id="3827"/>
    <lineage>
        <taxon>Eukaryota</taxon>
        <taxon>Viridiplantae</taxon>
        <taxon>Streptophyta</taxon>
        <taxon>Embryophyta</taxon>
        <taxon>Tracheophyta</taxon>
        <taxon>Spermatophyta</taxon>
        <taxon>Magnoliopsida</taxon>
        <taxon>eudicotyledons</taxon>
        <taxon>Gunneridae</taxon>
        <taxon>Pentapetalae</taxon>
        <taxon>rosids</taxon>
        <taxon>fabids</taxon>
        <taxon>Fabales</taxon>
        <taxon>Fabaceae</taxon>
        <taxon>Papilionoideae</taxon>
        <taxon>50 kb inversion clade</taxon>
        <taxon>NPAAA clade</taxon>
        <taxon>Hologalegina</taxon>
        <taxon>IRL clade</taxon>
        <taxon>Cicereae</taxon>
        <taxon>Cicer</taxon>
    </lineage>
</organism>
<dbReference type="PROSITE" id="PS51523">
    <property type="entry name" value="ZF_HD_DIMER"/>
    <property type="match status" value="1"/>
</dbReference>
<dbReference type="NCBIfam" id="TIGR01566">
    <property type="entry name" value="ZF_HD_prot_N"/>
    <property type="match status" value="1"/>
</dbReference>
<accession>A0A1S2XQ38</accession>
<dbReference type="Proteomes" id="UP000087171">
    <property type="component" value="Chromosome Ca3"/>
</dbReference>
<evidence type="ECO:0000313" key="12">
    <source>
        <dbReference type="Proteomes" id="UP000087171"/>
    </source>
</evidence>
<evidence type="ECO:0000256" key="8">
    <source>
        <dbReference type="ARBA" id="ARBA00023163"/>
    </source>
</evidence>
<evidence type="ECO:0000313" key="13">
    <source>
        <dbReference type="RefSeq" id="XP_004491795.1"/>
    </source>
</evidence>
<keyword evidence="4" id="KW-0862">Zinc</keyword>
<dbReference type="Gene3D" id="1.10.10.60">
    <property type="entry name" value="Homeodomain-like"/>
    <property type="match status" value="1"/>
</dbReference>
<evidence type="ECO:0000256" key="3">
    <source>
        <dbReference type="ARBA" id="ARBA00022771"/>
    </source>
</evidence>
<dbReference type="InterPro" id="IPR006456">
    <property type="entry name" value="ZF_HD_homeobox_Cys/His_dimer"/>
</dbReference>
<dbReference type="PaxDb" id="3827-XP_004491795.1"/>
<keyword evidence="7 13" id="KW-0371">Homeobox</keyword>
<reference evidence="12" key="1">
    <citation type="journal article" date="2013" name="Nat. Biotechnol.">
        <title>Draft genome sequence of chickpea (Cicer arietinum) provides a resource for trait improvement.</title>
        <authorList>
            <person name="Varshney R.K."/>
            <person name="Song C."/>
            <person name="Saxena R.K."/>
            <person name="Azam S."/>
            <person name="Yu S."/>
            <person name="Sharpe A.G."/>
            <person name="Cannon S."/>
            <person name="Baek J."/>
            <person name="Rosen B.D."/>
            <person name="Tar'an B."/>
            <person name="Millan T."/>
            <person name="Zhang X."/>
            <person name="Ramsay L.D."/>
            <person name="Iwata A."/>
            <person name="Wang Y."/>
            <person name="Nelson W."/>
            <person name="Farmer A.D."/>
            <person name="Gaur P.M."/>
            <person name="Soderlund C."/>
            <person name="Penmetsa R.V."/>
            <person name="Xu C."/>
            <person name="Bharti A.K."/>
            <person name="He W."/>
            <person name="Winter P."/>
            <person name="Zhao S."/>
            <person name="Hane J.K."/>
            <person name="Carrasquilla-Garcia N."/>
            <person name="Condie J.A."/>
            <person name="Upadhyaya H.D."/>
            <person name="Luo M.C."/>
            <person name="Thudi M."/>
            <person name="Gowda C.L."/>
            <person name="Singh N.P."/>
            <person name="Lichtenzveig J."/>
            <person name="Gali K.K."/>
            <person name="Rubio J."/>
            <person name="Nadarajan N."/>
            <person name="Dolezel J."/>
            <person name="Bansal K.C."/>
            <person name="Xu X."/>
            <person name="Edwards D."/>
            <person name="Zhang G."/>
            <person name="Kahl G."/>
            <person name="Gil J."/>
            <person name="Singh K.B."/>
            <person name="Datta S.K."/>
            <person name="Jackson S.A."/>
            <person name="Wang J."/>
            <person name="Cook D.R."/>
        </authorList>
    </citation>
    <scope>NUCLEOTIDE SEQUENCE [LARGE SCALE GENOMIC DNA]</scope>
    <source>
        <strain evidence="12">cv. CDC Frontier</strain>
    </source>
</reference>
<dbReference type="STRING" id="3827.A0A1S2XQ38"/>
<keyword evidence="9" id="KW-0539">Nucleus</keyword>
<dbReference type="Pfam" id="PF04770">
    <property type="entry name" value="ZF-HD_dimer"/>
    <property type="match status" value="1"/>
</dbReference>
<dbReference type="GeneID" id="101503357"/>
<dbReference type="NCBIfam" id="TIGR01565">
    <property type="entry name" value="homeo_ZF_HD"/>
    <property type="match status" value="1"/>
</dbReference>
<name>A0A1S2XQ38_CICAR</name>
<dbReference type="FunFam" id="1.10.10.60:FF:000257">
    <property type="entry name" value="Zinc-finger homeodomain protein 2"/>
    <property type="match status" value="1"/>
</dbReference>
<keyword evidence="6 13" id="KW-0238">DNA-binding</keyword>
<dbReference type="GO" id="GO:0008270">
    <property type="term" value="F:zinc ion binding"/>
    <property type="evidence" value="ECO:0007669"/>
    <property type="project" value="UniProtKB-KW"/>
</dbReference>
<keyword evidence="8" id="KW-0804">Transcription</keyword>
<reference evidence="13" key="2">
    <citation type="submission" date="2025-08" db="UniProtKB">
        <authorList>
            <consortium name="RefSeq"/>
        </authorList>
    </citation>
    <scope>IDENTIFICATION</scope>
    <source>
        <tissue evidence="13">Etiolated seedlings</tissue>
    </source>
</reference>
<dbReference type="SUPFAM" id="SSF46689">
    <property type="entry name" value="Homeodomain-like"/>
    <property type="match status" value="1"/>
</dbReference>
<feature type="compositionally biased region" description="Low complexity" evidence="10">
    <location>
        <begin position="1"/>
        <end position="22"/>
    </location>
</feature>
<dbReference type="AlphaFoldDB" id="A0A1S2XQ38"/>
<sequence>MDITPTTTTTPTILTTSTTTLTKSPEHETETPTKITTSNTQTTPKILSFSNGVLKRHHHLNNHHHNHQVTVTYKECLKNHAANLGGHALDGCGEFMTSPTATSADPTSIKCAACGCHRNFHRREPEEPPLSTTTTHVIEYQPHHRHQPLPPPPFSNRSPNSSSPPPISSSYYPSAPHMLIALSTALPENTAVPNTALISPGSHTRKRFRTKFSQEQKDKMLKFAEKVGWKIQKRDDDLIHEVCNEIGVDRTVLKVWMHNNKNNFTKRDNNNIINNMMESNNNNEIGVKSFLPLEDEEHKADMNAEIHTHHSHYQNEGGVRANGSSSSS</sequence>
<dbReference type="GO" id="GO:0003700">
    <property type="term" value="F:DNA-binding transcription factor activity"/>
    <property type="evidence" value="ECO:0007669"/>
    <property type="project" value="TreeGrafter"/>
</dbReference>
<dbReference type="OrthoDB" id="1929626at2759"/>
<dbReference type="GO" id="GO:0000976">
    <property type="term" value="F:transcription cis-regulatory region binding"/>
    <property type="evidence" value="ECO:0007669"/>
    <property type="project" value="TreeGrafter"/>
</dbReference>
<dbReference type="KEGG" id="cam:101503357"/>
<dbReference type="RefSeq" id="XP_004491795.1">
    <property type="nucleotide sequence ID" value="XM_004491738.3"/>
</dbReference>
<proteinExistence type="predicted"/>
<feature type="region of interest" description="Disordered" evidence="10">
    <location>
        <begin position="142"/>
        <end position="170"/>
    </location>
</feature>
<comment type="subcellular location">
    <subcellularLocation>
        <location evidence="1">Nucleus</location>
    </subcellularLocation>
</comment>
<evidence type="ECO:0000256" key="5">
    <source>
        <dbReference type="ARBA" id="ARBA00023015"/>
    </source>
</evidence>
<keyword evidence="12" id="KW-1185">Reference proteome</keyword>
<evidence type="ECO:0000256" key="10">
    <source>
        <dbReference type="SAM" id="MobiDB-lite"/>
    </source>
</evidence>
<keyword evidence="3 13" id="KW-0863">Zinc-finger</keyword>
<dbReference type="eggNOG" id="ENOG502QWG3">
    <property type="taxonomic scope" value="Eukaryota"/>
</dbReference>
<protein>
    <submittedName>
        <fullName evidence="13">Zinc-finger homeodomain protein 9</fullName>
    </submittedName>
</protein>
<feature type="region of interest" description="Disordered" evidence="10">
    <location>
        <begin position="1"/>
        <end position="39"/>
    </location>
</feature>
<evidence type="ECO:0000259" key="11">
    <source>
        <dbReference type="PROSITE" id="PS51523"/>
    </source>
</evidence>
<gene>
    <name evidence="13" type="primary">LOC101503357</name>
</gene>